<dbReference type="Proteomes" id="UP000267077">
    <property type="component" value="Unassembled WGS sequence"/>
</dbReference>
<proteinExistence type="predicted"/>
<dbReference type="PANTHER" id="PTHR10091">
    <property type="entry name" value="ALDOSE-1-EPIMERASE"/>
    <property type="match status" value="1"/>
</dbReference>
<comment type="caution">
    <text evidence="1">The sequence shown here is derived from an EMBL/GenBank/DDBJ whole genome shotgun (WGS) entry which is preliminary data.</text>
</comment>
<keyword evidence="2" id="KW-1185">Reference proteome</keyword>
<dbReference type="OrthoDB" id="9808779at2"/>
<dbReference type="EMBL" id="RYZR01000008">
    <property type="protein sequence ID" value="RUL61630.1"/>
    <property type="molecule type" value="Genomic_DNA"/>
</dbReference>
<dbReference type="Gene3D" id="2.70.98.10">
    <property type="match status" value="1"/>
</dbReference>
<dbReference type="RefSeq" id="WP_126675336.1">
    <property type="nucleotide sequence ID" value="NZ_RYZR01000008.1"/>
</dbReference>
<organism evidence="1 2">
    <name type="scientific">Dyella dinghuensis</name>
    <dbReference type="NCBI Taxonomy" id="1920169"/>
    <lineage>
        <taxon>Bacteria</taxon>
        <taxon>Pseudomonadati</taxon>
        <taxon>Pseudomonadota</taxon>
        <taxon>Gammaproteobacteria</taxon>
        <taxon>Lysobacterales</taxon>
        <taxon>Rhodanobacteraceae</taxon>
        <taxon>Dyella</taxon>
    </lineage>
</organism>
<dbReference type="GO" id="GO:0030246">
    <property type="term" value="F:carbohydrate binding"/>
    <property type="evidence" value="ECO:0007669"/>
    <property type="project" value="InterPro"/>
</dbReference>
<dbReference type="Pfam" id="PF01263">
    <property type="entry name" value="Aldose_epim"/>
    <property type="match status" value="1"/>
</dbReference>
<name>A0A3S0S1N6_9GAMM</name>
<dbReference type="InterPro" id="IPR011013">
    <property type="entry name" value="Gal_mutarotase_sf_dom"/>
</dbReference>
<reference evidence="1 2" key="1">
    <citation type="submission" date="2018-12" db="EMBL/GenBank/DDBJ databases">
        <title>Dyella dinghuensis sp. nov. DHOA06 and Dyella choica sp. nov. 4M-K27, isolated from forest soil.</title>
        <authorList>
            <person name="Qiu L.-H."/>
            <person name="Gao Z.-H."/>
        </authorList>
    </citation>
    <scope>NUCLEOTIDE SEQUENCE [LARGE SCALE GENOMIC DNA]</scope>
    <source>
        <strain evidence="1 2">DHOA06</strain>
    </source>
</reference>
<dbReference type="GO" id="GO:0033499">
    <property type="term" value="P:galactose catabolic process via UDP-galactose, Leloir pathway"/>
    <property type="evidence" value="ECO:0007669"/>
    <property type="project" value="TreeGrafter"/>
</dbReference>
<dbReference type="AlphaFoldDB" id="A0A3S0S1N6"/>
<evidence type="ECO:0000313" key="2">
    <source>
        <dbReference type="Proteomes" id="UP000267077"/>
    </source>
</evidence>
<accession>A0A3S0S1N6</accession>
<dbReference type="PANTHER" id="PTHR10091:SF0">
    <property type="entry name" value="GALACTOSE MUTAROTASE"/>
    <property type="match status" value="1"/>
</dbReference>
<dbReference type="SUPFAM" id="SSF74650">
    <property type="entry name" value="Galactose mutarotase-like"/>
    <property type="match status" value="1"/>
</dbReference>
<gene>
    <name evidence="1" type="ORF">EKH79_18585</name>
</gene>
<dbReference type="InterPro" id="IPR014718">
    <property type="entry name" value="GH-type_carb-bd"/>
</dbReference>
<sequence>MNAFSIEQARLGTQDIVILRDAARERSVRFARHGAALISLEQTIGGTVHQLADGYRDAAEIESRPSSRYAIMAPFANRIDDARYTFNGQSYDLQPGVQGAERAARHGFVRGVDFDIAALHADAQSAQVTFTTSVIRPGKFAGYPFAIDLAVTFALDASGLSLVARMRNVGDKAAPCFFGWHPYFRVGDSSVDTWELEIPATSFIRMNADAIPLAGTEAYQPLDDAPRALDFRHAKPIGATKIDNAYAHLVYGADGRAHARLRDPASGIRISVWQEKGVTLAFTADTVTRDVRRSVALEPMESMSNAFNRPDCADAIRLEPGAEREFRCGVEIAVA</sequence>
<evidence type="ECO:0000313" key="1">
    <source>
        <dbReference type="EMBL" id="RUL61630.1"/>
    </source>
</evidence>
<protein>
    <submittedName>
        <fullName evidence="1">Aldose epimerase</fullName>
    </submittedName>
</protein>
<dbReference type="GO" id="GO:0004034">
    <property type="term" value="F:aldose 1-epimerase activity"/>
    <property type="evidence" value="ECO:0007669"/>
    <property type="project" value="TreeGrafter"/>
</dbReference>
<dbReference type="GO" id="GO:0006006">
    <property type="term" value="P:glucose metabolic process"/>
    <property type="evidence" value="ECO:0007669"/>
    <property type="project" value="TreeGrafter"/>
</dbReference>
<dbReference type="InterPro" id="IPR008183">
    <property type="entry name" value="Aldose_1/G6P_1-epimerase"/>
</dbReference>